<reference evidence="3 4" key="1">
    <citation type="submission" date="2018-11" db="EMBL/GenBank/DDBJ databases">
        <title>Sequencing the genomes of 1000 actinobacteria strains.</title>
        <authorList>
            <person name="Klenk H.-P."/>
        </authorList>
    </citation>
    <scope>NUCLEOTIDE SEQUENCE [LARGE SCALE GENOMIC DNA]</scope>
    <source>
        <strain evidence="3 4">DSM 44254</strain>
    </source>
</reference>
<comment type="caution">
    <text evidence="3">The sequence shown here is derived from an EMBL/GenBank/DDBJ whole genome shotgun (WGS) entry which is preliminary data.</text>
</comment>
<dbReference type="EMBL" id="RJKE01000001">
    <property type="protein sequence ID" value="ROO84717.1"/>
    <property type="molecule type" value="Genomic_DNA"/>
</dbReference>
<dbReference type="Pfam" id="PF13193">
    <property type="entry name" value="AMP-binding_C"/>
    <property type="match status" value="1"/>
</dbReference>
<accession>A0A3N1CTS7</accession>
<proteinExistence type="predicted"/>
<dbReference type="Gene3D" id="3.30.300.30">
    <property type="match status" value="1"/>
</dbReference>
<protein>
    <submittedName>
        <fullName evidence="3">Fatty-acyl-CoA synthase</fullName>
    </submittedName>
</protein>
<dbReference type="SUPFAM" id="SSF56801">
    <property type="entry name" value="Acetyl-CoA synthetase-like"/>
    <property type="match status" value="1"/>
</dbReference>
<evidence type="ECO:0000313" key="4">
    <source>
        <dbReference type="Proteomes" id="UP000272400"/>
    </source>
</evidence>
<dbReference type="OrthoDB" id="9803968at2"/>
<organism evidence="3 4">
    <name type="scientific">Actinocorallia herbida</name>
    <dbReference type="NCBI Taxonomy" id="58109"/>
    <lineage>
        <taxon>Bacteria</taxon>
        <taxon>Bacillati</taxon>
        <taxon>Actinomycetota</taxon>
        <taxon>Actinomycetes</taxon>
        <taxon>Streptosporangiales</taxon>
        <taxon>Thermomonosporaceae</taxon>
        <taxon>Actinocorallia</taxon>
    </lineage>
</organism>
<dbReference type="GO" id="GO:0016878">
    <property type="term" value="F:acid-thiol ligase activity"/>
    <property type="evidence" value="ECO:0007669"/>
    <property type="project" value="UniProtKB-ARBA"/>
</dbReference>
<keyword evidence="4" id="KW-1185">Reference proteome</keyword>
<dbReference type="PANTHER" id="PTHR43767:SF1">
    <property type="entry name" value="NONRIBOSOMAL PEPTIDE SYNTHASE PES1 (EUROFUNG)-RELATED"/>
    <property type="match status" value="1"/>
</dbReference>
<evidence type="ECO:0000259" key="1">
    <source>
        <dbReference type="Pfam" id="PF00501"/>
    </source>
</evidence>
<evidence type="ECO:0000313" key="3">
    <source>
        <dbReference type="EMBL" id="ROO84717.1"/>
    </source>
</evidence>
<gene>
    <name evidence="3" type="ORF">EDD29_2245</name>
</gene>
<dbReference type="Gene3D" id="3.40.50.12780">
    <property type="entry name" value="N-terminal domain of ligase-like"/>
    <property type="match status" value="1"/>
</dbReference>
<dbReference type="Pfam" id="PF00501">
    <property type="entry name" value="AMP-binding"/>
    <property type="match status" value="1"/>
</dbReference>
<dbReference type="InterPro" id="IPR050237">
    <property type="entry name" value="ATP-dep_AMP-bd_enzyme"/>
</dbReference>
<dbReference type="InterPro" id="IPR025110">
    <property type="entry name" value="AMP-bd_C"/>
</dbReference>
<feature type="domain" description="AMP-dependent synthetase/ligase" evidence="1">
    <location>
        <begin position="30"/>
        <end position="381"/>
    </location>
</feature>
<feature type="domain" description="AMP-binding enzyme C-terminal" evidence="2">
    <location>
        <begin position="431"/>
        <end position="506"/>
    </location>
</feature>
<dbReference type="InterPro" id="IPR020845">
    <property type="entry name" value="AMP-binding_CS"/>
</dbReference>
<dbReference type="InterPro" id="IPR042099">
    <property type="entry name" value="ANL_N_sf"/>
</dbReference>
<evidence type="ECO:0000259" key="2">
    <source>
        <dbReference type="Pfam" id="PF13193"/>
    </source>
</evidence>
<dbReference type="PANTHER" id="PTHR43767">
    <property type="entry name" value="LONG-CHAIN-FATTY-ACID--COA LIGASE"/>
    <property type="match status" value="1"/>
</dbReference>
<dbReference type="InterPro" id="IPR045851">
    <property type="entry name" value="AMP-bd_C_sf"/>
</dbReference>
<dbReference type="AlphaFoldDB" id="A0A3N1CTS7"/>
<name>A0A3N1CTS7_9ACTN</name>
<sequence length="521" mass="54438">MRDHLLDPHFGTPADRDEPDTVTGVASWIRRRAERSGNRPAIVHKPVAQGFATDGRGGAPSVTLTYAALHERATRLAHLLRADGVGTGDRVAYLGLNRPGFLEGLVAVGMLGGVFVPLNSLLSAPEIDHQLADCGARVLLCDALISAPALNSSVRIYPVGGTEYEAALSAVSPSDLAEPVRAADPCLILYTSGTTGRPKGAVLTHGNVLWNCLNVLVDLDLTGAEVALVTAPLFHAAALNMLALPVLLKGGTCLLAESFDASRTLDLIARHRVTSMFAVPTMLARMAAVPSFGSADLTSLRTLLCGGAPVPPDLKALYEARGVAVREGYGLTEASPGVLVDSGTGLVPHFFTDVRLSPLPGSPDGAGELLAAGPNVMAGYWGRPEETAAALSDGGLRTGDIARRSPDGAFQIVDRLKEVIISGGENIYPAEVERVISGIPGVAECAVIGVPHPDWGEVGHALLVPARDTALDTATVLASLRGVLATYKIPRTATVVPSLPRTRTGKLHRTEIRALYTPAQT</sequence>
<dbReference type="InterPro" id="IPR000873">
    <property type="entry name" value="AMP-dep_synth/lig_dom"/>
</dbReference>
<dbReference type="Proteomes" id="UP000272400">
    <property type="component" value="Unassembled WGS sequence"/>
</dbReference>
<dbReference type="RefSeq" id="WP_123664294.1">
    <property type="nucleotide sequence ID" value="NZ_RJKE01000001.1"/>
</dbReference>
<dbReference type="PROSITE" id="PS00455">
    <property type="entry name" value="AMP_BINDING"/>
    <property type="match status" value="1"/>
</dbReference>